<reference evidence="3" key="1">
    <citation type="submission" date="2025-08" db="UniProtKB">
        <authorList>
            <consortium name="RefSeq"/>
        </authorList>
    </citation>
    <scope>IDENTIFICATION</scope>
    <source>
        <strain evidence="3">15112-1751.03</strain>
        <tissue evidence="3">Whole Adult</tissue>
    </source>
</reference>
<evidence type="ECO:0000256" key="1">
    <source>
        <dbReference type="SAM" id="MobiDB-lite"/>
    </source>
</evidence>
<feature type="compositionally biased region" description="Acidic residues" evidence="1">
    <location>
        <begin position="22"/>
        <end position="31"/>
    </location>
</feature>
<accession>A0A6P8XDQ6</accession>
<keyword evidence="2" id="KW-1185">Reference proteome</keyword>
<evidence type="ECO:0000313" key="3">
    <source>
        <dbReference type="RefSeq" id="XP_034110829.1"/>
    </source>
</evidence>
<dbReference type="GeneID" id="117572251"/>
<sequence>MISRTCHSKSRRTQATWSGEKEETDEEEPMDAFDQKDVIEIEPISIDSSPLAVNTACPEPVAPIAPVAPVASIAPRAEQPKVVDHQVRDEANIFAEGWAVSYRKLDAHNRLLAKKAIEEILVLGQLNKLQFNSVKMP</sequence>
<dbReference type="AlphaFoldDB" id="A0A6P8XDQ6"/>
<protein>
    <submittedName>
        <fullName evidence="3">Uncharacterized protein LOC117572251</fullName>
    </submittedName>
</protein>
<dbReference type="RefSeq" id="XP_034110829.1">
    <property type="nucleotide sequence ID" value="XM_034254938.2"/>
</dbReference>
<proteinExistence type="predicted"/>
<organism evidence="2 3">
    <name type="scientific">Drosophila albomicans</name>
    <name type="common">Fruit fly</name>
    <dbReference type="NCBI Taxonomy" id="7291"/>
    <lineage>
        <taxon>Eukaryota</taxon>
        <taxon>Metazoa</taxon>
        <taxon>Ecdysozoa</taxon>
        <taxon>Arthropoda</taxon>
        <taxon>Hexapoda</taxon>
        <taxon>Insecta</taxon>
        <taxon>Pterygota</taxon>
        <taxon>Neoptera</taxon>
        <taxon>Endopterygota</taxon>
        <taxon>Diptera</taxon>
        <taxon>Brachycera</taxon>
        <taxon>Muscomorpha</taxon>
        <taxon>Ephydroidea</taxon>
        <taxon>Drosophilidae</taxon>
        <taxon>Drosophila</taxon>
    </lineage>
</organism>
<gene>
    <name evidence="3" type="primary">LOC117572251</name>
</gene>
<feature type="region of interest" description="Disordered" evidence="1">
    <location>
        <begin position="1"/>
        <end position="34"/>
    </location>
</feature>
<evidence type="ECO:0000313" key="2">
    <source>
        <dbReference type="Proteomes" id="UP000515160"/>
    </source>
</evidence>
<name>A0A6P8XDQ6_DROAB</name>
<dbReference type="Proteomes" id="UP000515160">
    <property type="component" value="Chromosome 3"/>
</dbReference>
<feature type="compositionally biased region" description="Basic residues" evidence="1">
    <location>
        <begin position="1"/>
        <end position="12"/>
    </location>
</feature>
<dbReference type="OrthoDB" id="6617753at2759"/>